<dbReference type="Gene3D" id="1.10.10.60">
    <property type="entry name" value="Homeodomain-like"/>
    <property type="match status" value="1"/>
</dbReference>
<accession>A0A2A9G3U6</accession>
<dbReference type="Gene3D" id="1.10.357.10">
    <property type="entry name" value="Tetracycline Repressor, domain 2"/>
    <property type="match status" value="1"/>
</dbReference>
<dbReference type="GO" id="GO:0045892">
    <property type="term" value="P:negative regulation of DNA-templated transcription"/>
    <property type="evidence" value="ECO:0007669"/>
    <property type="project" value="InterPro"/>
</dbReference>
<evidence type="ECO:0000256" key="4">
    <source>
        <dbReference type="PROSITE-ProRule" id="PRU00335"/>
    </source>
</evidence>
<keyword evidence="3" id="KW-0804">Transcription</keyword>
<dbReference type="InterPro" id="IPR009057">
    <property type="entry name" value="Homeodomain-like_sf"/>
</dbReference>
<dbReference type="RefSeq" id="WP_098510057.1">
    <property type="nucleotide sequence ID" value="NZ_JBIAKZ010000006.1"/>
</dbReference>
<dbReference type="SUPFAM" id="SSF48498">
    <property type="entry name" value="Tetracyclin repressor-like, C-terminal domain"/>
    <property type="match status" value="1"/>
</dbReference>
<dbReference type="SUPFAM" id="SSF46689">
    <property type="entry name" value="Homeodomain-like"/>
    <property type="match status" value="1"/>
</dbReference>
<dbReference type="Proteomes" id="UP000243542">
    <property type="component" value="Unassembled WGS sequence"/>
</dbReference>
<feature type="DNA-binding region" description="H-T-H motif" evidence="4">
    <location>
        <begin position="53"/>
        <end position="72"/>
    </location>
</feature>
<dbReference type="InterPro" id="IPR004111">
    <property type="entry name" value="Repressor_TetR_C"/>
</dbReference>
<dbReference type="PANTHER" id="PTHR30055">
    <property type="entry name" value="HTH-TYPE TRANSCRIPTIONAL REGULATOR RUTR"/>
    <property type="match status" value="1"/>
</dbReference>
<evidence type="ECO:0000259" key="5">
    <source>
        <dbReference type="PROSITE" id="PS50977"/>
    </source>
</evidence>
<gene>
    <name evidence="6" type="ORF">ATK36_1067</name>
</gene>
<dbReference type="Pfam" id="PF00440">
    <property type="entry name" value="TetR_N"/>
    <property type="match status" value="1"/>
</dbReference>
<dbReference type="GO" id="GO:0003700">
    <property type="term" value="F:DNA-binding transcription factor activity"/>
    <property type="evidence" value="ECO:0007669"/>
    <property type="project" value="TreeGrafter"/>
</dbReference>
<evidence type="ECO:0000313" key="7">
    <source>
        <dbReference type="Proteomes" id="UP000243542"/>
    </source>
</evidence>
<comment type="caution">
    <text evidence="6">The sequence shown here is derived from an EMBL/GenBank/DDBJ whole genome shotgun (WGS) entry which is preliminary data.</text>
</comment>
<dbReference type="PROSITE" id="PS50977">
    <property type="entry name" value="HTH_TETR_2"/>
    <property type="match status" value="1"/>
</dbReference>
<dbReference type="InterPro" id="IPR036271">
    <property type="entry name" value="Tet_transcr_reg_TetR-rel_C_sf"/>
</dbReference>
<feature type="domain" description="HTH tetR-type" evidence="5">
    <location>
        <begin position="30"/>
        <end position="90"/>
    </location>
</feature>
<dbReference type="EMBL" id="PDJK01000001">
    <property type="protein sequence ID" value="PFG57480.1"/>
    <property type="molecule type" value="Genomic_DNA"/>
</dbReference>
<evidence type="ECO:0000313" key="6">
    <source>
        <dbReference type="EMBL" id="PFG57480.1"/>
    </source>
</evidence>
<evidence type="ECO:0000256" key="1">
    <source>
        <dbReference type="ARBA" id="ARBA00023015"/>
    </source>
</evidence>
<sequence>MDPAQEDDPRRAIELLWDVPGPSKRGPKPKLTAADVVTAAIRLAEADGLASVTMRHVAGALGVAPMSLYTYVPGRTELVGLMVDRAYGELGTELPQGWRAALTTVAEDLWRLYHRHPWLLEVPGGRPALGPHSFAKYERELSALDELRLDDVQLDAVVSLVNGLVAGAARGSLEAARTARRSGLTDLEWWARCAPVLAAIPAADPSRFPRATRVGTTAGQAHGGTSDPAHHFRFGLARILDGIARLGEEAGNCRCRGASSGIVPASQPERLRALEEPCPPS</sequence>
<dbReference type="InterPro" id="IPR050109">
    <property type="entry name" value="HTH-type_TetR-like_transc_reg"/>
</dbReference>
<proteinExistence type="predicted"/>
<dbReference type="InterPro" id="IPR001647">
    <property type="entry name" value="HTH_TetR"/>
</dbReference>
<evidence type="ECO:0000256" key="3">
    <source>
        <dbReference type="ARBA" id="ARBA00023163"/>
    </source>
</evidence>
<protein>
    <submittedName>
        <fullName evidence="6">TetR family transcriptional regulator</fullName>
    </submittedName>
</protein>
<keyword evidence="7" id="KW-1185">Reference proteome</keyword>
<name>A0A2A9G3U6_9PSEU</name>
<dbReference type="PANTHER" id="PTHR30055:SF151">
    <property type="entry name" value="TRANSCRIPTIONAL REGULATORY PROTEIN"/>
    <property type="match status" value="1"/>
</dbReference>
<evidence type="ECO:0000256" key="2">
    <source>
        <dbReference type="ARBA" id="ARBA00023125"/>
    </source>
</evidence>
<reference evidence="6 7" key="1">
    <citation type="submission" date="2017-10" db="EMBL/GenBank/DDBJ databases">
        <title>Sequencing the genomes of 1000 actinobacteria strains.</title>
        <authorList>
            <person name="Klenk H.-P."/>
        </authorList>
    </citation>
    <scope>NUCLEOTIDE SEQUENCE [LARGE SCALE GENOMIC DNA]</scope>
    <source>
        <strain evidence="6 7">DSM 46092</strain>
    </source>
</reference>
<dbReference type="AlphaFoldDB" id="A0A2A9G3U6"/>
<keyword evidence="1" id="KW-0805">Transcription regulation</keyword>
<dbReference type="Pfam" id="PF02909">
    <property type="entry name" value="TetR_C_1"/>
    <property type="match status" value="1"/>
</dbReference>
<keyword evidence="2 4" id="KW-0238">DNA-binding</keyword>
<dbReference type="GO" id="GO:0000976">
    <property type="term" value="F:transcription cis-regulatory region binding"/>
    <property type="evidence" value="ECO:0007669"/>
    <property type="project" value="TreeGrafter"/>
</dbReference>
<organism evidence="6 7">
    <name type="scientific">Amycolatopsis sulphurea</name>
    <dbReference type="NCBI Taxonomy" id="76022"/>
    <lineage>
        <taxon>Bacteria</taxon>
        <taxon>Bacillati</taxon>
        <taxon>Actinomycetota</taxon>
        <taxon>Actinomycetes</taxon>
        <taxon>Pseudonocardiales</taxon>
        <taxon>Pseudonocardiaceae</taxon>
        <taxon>Amycolatopsis</taxon>
    </lineage>
</organism>